<protein>
    <recommendedName>
        <fullName evidence="5 15">Succinyl-diaminopimelate desuccinylase</fullName>
        <shortName evidence="15">SDAP desuccinylase</shortName>
        <ecNumber evidence="4 15">3.5.1.18</ecNumber>
    </recommendedName>
    <alternativeName>
        <fullName evidence="13 15">N-succinyl-LL-2,6-diaminoheptanedioate amidohydrolase</fullName>
    </alternativeName>
</protein>
<evidence type="ECO:0000313" key="17">
    <source>
        <dbReference type="EMBL" id="RZT93612.1"/>
    </source>
</evidence>
<evidence type="ECO:0000256" key="14">
    <source>
        <dbReference type="ARBA" id="ARBA00051301"/>
    </source>
</evidence>
<evidence type="ECO:0000256" key="12">
    <source>
        <dbReference type="ARBA" id="ARBA00023285"/>
    </source>
</evidence>
<evidence type="ECO:0000256" key="8">
    <source>
        <dbReference type="ARBA" id="ARBA00022801"/>
    </source>
</evidence>
<keyword evidence="7 15" id="KW-0479">Metal-binding</keyword>
<keyword evidence="11 15" id="KW-0457">Lysine biosynthesis</keyword>
<keyword evidence="6 15" id="KW-0028">Amino-acid biosynthesis</keyword>
<evidence type="ECO:0000313" key="18">
    <source>
        <dbReference type="Proteomes" id="UP000293671"/>
    </source>
</evidence>
<dbReference type="SUPFAM" id="SSF53187">
    <property type="entry name" value="Zn-dependent exopeptidases"/>
    <property type="match status" value="1"/>
</dbReference>
<feature type="binding site" evidence="15">
    <location>
        <position position="110"/>
    </location>
    <ligand>
        <name>Zn(2+)</name>
        <dbReference type="ChEBI" id="CHEBI:29105"/>
        <label>1</label>
    </ligand>
</feature>
<evidence type="ECO:0000256" key="5">
    <source>
        <dbReference type="ARBA" id="ARBA00022391"/>
    </source>
</evidence>
<comment type="catalytic activity">
    <reaction evidence="14 15">
        <text>N-succinyl-(2S,6S)-2,6-diaminopimelate + H2O = (2S,6S)-2,6-diaminopimelate + succinate</text>
        <dbReference type="Rhea" id="RHEA:22608"/>
        <dbReference type="ChEBI" id="CHEBI:15377"/>
        <dbReference type="ChEBI" id="CHEBI:30031"/>
        <dbReference type="ChEBI" id="CHEBI:57609"/>
        <dbReference type="ChEBI" id="CHEBI:58087"/>
        <dbReference type="EC" id="3.5.1.18"/>
    </reaction>
</comment>
<dbReference type="EC" id="3.5.1.18" evidence="4 15"/>
<dbReference type="GO" id="GO:0008777">
    <property type="term" value="F:acetylornithine deacetylase activity"/>
    <property type="evidence" value="ECO:0007669"/>
    <property type="project" value="TreeGrafter"/>
</dbReference>
<dbReference type="PANTHER" id="PTHR43808">
    <property type="entry name" value="ACETYLORNITHINE DEACETYLASE"/>
    <property type="match status" value="1"/>
</dbReference>
<evidence type="ECO:0000256" key="6">
    <source>
        <dbReference type="ARBA" id="ARBA00022605"/>
    </source>
</evidence>
<dbReference type="GO" id="GO:0019877">
    <property type="term" value="P:diaminopimelate biosynthetic process"/>
    <property type="evidence" value="ECO:0007669"/>
    <property type="project" value="UniProtKB-UniRule"/>
</dbReference>
<dbReference type="Pfam" id="PF07687">
    <property type="entry name" value="M20_dimer"/>
    <property type="match status" value="1"/>
</dbReference>
<evidence type="ECO:0000256" key="2">
    <source>
        <dbReference type="ARBA" id="ARBA00006746"/>
    </source>
</evidence>
<dbReference type="GO" id="GO:0050897">
    <property type="term" value="F:cobalt ion binding"/>
    <property type="evidence" value="ECO:0007669"/>
    <property type="project" value="UniProtKB-UniRule"/>
</dbReference>
<dbReference type="InterPro" id="IPR011650">
    <property type="entry name" value="Peptidase_M20_dimer"/>
</dbReference>
<evidence type="ECO:0000256" key="9">
    <source>
        <dbReference type="ARBA" id="ARBA00022833"/>
    </source>
</evidence>
<evidence type="ECO:0000259" key="16">
    <source>
        <dbReference type="Pfam" id="PF07687"/>
    </source>
</evidence>
<evidence type="ECO:0000256" key="3">
    <source>
        <dbReference type="ARBA" id="ARBA00011738"/>
    </source>
</evidence>
<dbReference type="AlphaFoldDB" id="A0A4Q7VEJ9"/>
<dbReference type="NCBIfam" id="NF009557">
    <property type="entry name" value="PRK13009.1"/>
    <property type="match status" value="1"/>
</dbReference>
<comment type="pathway">
    <text evidence="1 15">Amino-acid biosynthesis; L-lysine biosynthesis via DAP pathway; LL-2,6-diaminopimelate from (S)-tetrahydrodipicolinate (succinylase route): step 3/3.</text>
</comment>
<gene>
    <name evidence="15" type="primary">dapE</name>
    <name evidence="17" type="ORF">EV670_3162</name>
</gene>
<dbReference type="GO" id="GO:0009014">
    <property type="term" value="F:succinyl-diaminopimelate desuccinylase activity"/>
    <property type="evidence" value="ECO:0007669"/>
    <property type="project" value="UniProtKB-UniRule"/>
</dbReference>
<evidence type="ECO:0000256" key="4">
    <source>
        <dbReference type="ARBA" id="ARBA00011921"/>
    </source>
</evidence>
<dbReference type="CDD" id="cd03891">
    <property type="entry name" value="M20_DapE_proteobac"/>
    <property type="match status" value="1"/>
</dbReference>
<proteinExistence type="inferred from homology"/>
<comment type="similarity">
    <text evidence="2 15">Belongs to the peptidase M20A family. DapE subfamily.</text>
</comment>
<dbReference type="InterPro" id="IPR036264">
    <property type="entry name" value="Bact_exopeptidase_dim_dom"/>
</dbReference>
<evidence type="ECO:0000256" key="15">
    <source>
        <dbReference type="HAMAP-Rule" id="MF_01690"/>
    </source>
</evidence>
<dbReference type="Gene3D" id="3.40.630.10">
    <property type="entry name" value="Zn peptidases"/>
    <property type="match status" value="2"/>
</dbReference>
<dbReference type="FunFam" id="3.30.70.360:FF:000011">
    <property type="entry name" value="Succinyl-diaminopimelate desuccinylase"/>
    <property type="match status" value="1"/>
</dbReference>
<feature type="binding site" evidence="15">
    <location>
        <position position="173"/>
    </location>
    <ligand>
        <name>Zn(2+)</name>
        <dbReference type="ChEBI" id="CHEBI:29105"/>
        <label>1</label>
    </ligand>
</feature>
<evidence type="ECO:0000256" key="11">
    <source>
        <dbReference type="ARBA" id="ARBA00023154"/>
    </source>
</evidence>
<reference evidence="17 18" key="1">
    <citation type="submission" date="2019-02" db="EMBL/GenBank/DDBJ databases">
        <title>Genomic Encyclopedia of Type Strains, Phase IV (KMG-IV): sequencing the most valuable type-strain genomes for metagenomic binning, comparative biology and taxonomic classification.</title>
        <authorList>
            <person name="Goeker M."/>
        </authorList>
    </citation>
    <scope>NUCLEOTIDE SEQUENCE [LARGE SCALE GENOMIC DNA]</scope>
    <source>
        <strain evidence="17 18">DSM 19570</strain>
    </source>
</reference>
<keyword evidence="9 15" id="KW-0862">Zinc</keyword>
<evidence type="ECO:0000256" key="7">
    <source>
        <dbReference type="ARBA" id="ARBA00022723"/>
    </source>
</evidence>
<keyword evidence="8 15" id="KW-0378">Hydrolase</keyword>
<dbReference type="GO" id="GO:0008270">
    <property type="term" value="F:zinc ion binding"/>
    <property type="evidence" value="ECO:0007669"/>
    <property type="project" value="UniProtKB-UniRule"/>
</dbReference>
<feature type="active site" evidence="15">
    <location>
        <position position="79"/>
    </location>
</feature>
<comment type="subunit">
    <text evidence="3 15">Homodimer.</text>
</comment>
<dbReference type="OrthoDB" id="9809784at2"/>
<feature type="binding site" evidence="15">
    <location>
        <position position="77"/>
    </location>
    <ligand>
        <name>Zn(2+)</name>
        <dbReference type="ChEBI" id="CHEBI:29105"/>
        <label>1</label>
    </ligand>
</feature>
<dbReference type="RefSeq" id="WP_130433907.1">
    <property type="nucleotide sequence ID" value="NZ_SHKP01000008.1"/>
</dbReference>
<feature type="binding site" evidence="15">
    <location>
        <position position="145"/>
    </location>
    <ligand>
        <name>Zn(2+)</name>
        <dbReference type="ChEBI" id="CHEBI:29105"/>
        <label>2</label>
    </ligand>
</feature>
<dbReference type="InterPro" id="IPR005941">
    <property type="entry name" value="DapE_proteobac"/>
</dbReference>
<dbReference type="InterPro" id="IPR002933">
    <property type="entry name" value="Peptidase_M20"/>
</dbReference>
<dbReference type="GO" id="GO:0006526">
    <property type="term" value="P:L-arginine biosynthetic process"/>
    <property type="evidence" value="ECO:0007669"/>
    <property type="project" value="TreeGrafter"/>
</dbReference>
<dbReference type="FunFam" id="3.40.630.10:FF:000005">
    <property type="entry name" value="Succinyl-diaminopimelate desuccinylase"/>
    <property type="match status" value="1"/>
</dbReference>
<dbReference type="SUPFAM" id="SSF55031">
    <property type="entry name" value="Bacterial exopeptidase dimerisation domain"/>
    <property type="match status" value="1"/>
</dbReference>
<dbReference type="InterPro" id="IPR050072">
    <property type="entry name" value="Peptidase_M20A"/>
</dbReference>
<evidence type="ECO:0000256" key="1">
    <source>
        <dbReference type="ARBA" id="ARBA00005130"/>
    </source>
</evidence>
<dbReference type="PANTHER" id="PTHR43808:SF31">
    <property type="entry name" value="N-ACETYL-L-CITRULLINE DEACETYLASE"/>
    <property type="match status" value="1"/>
</dbReference>
<sequence>MDLQHETLRLAEQLIARRSVTPDDADCQQLIGERLAACGFELQTLQSGPEDFRVTNLWAIRRGSAGSAGKLLVFAGHTDVVPTGPLERWTNDPFVPSHRDGLLFGRGAADMKSSLAAMVVAAESFVAAQAQHAGGIAFLLTSDEEGPANDGTVRVVEWLREQGTRLDYCVVGEPSCVGVLGDMIKHGRRGSLSARLVIHGVQGHVAYPQLADNPIHRLGAPLAELVAMRWDEGNEHFPPTSMQVSNLHAGTGAGNVIPGEAVLDFNFRYSTASTPEQLKQRVHELLDRHGLRYTLAWTLGGLPFLTAPGTLTDAMRASIRAVTGREAVLSTTGGTSDGRFIAQICPQLVELGPINASIHKIDEHVAVADLGPLAQIYRGVLERLIA</sequence>
<comment type="caution">
    <text evidence="17">The sequence shown here is derived from an EMBL/GenBank/DDBJ whole genome shotgun (WGS) entry which is preliminary data.</text>
</comment>
<dbReference type="NCBIfam" id="TIGR01246">
    <property type="entry name" value="dapE_proteo"/>
    <property type="match status" value="1"/>
</dbReference>
<evidence type="ECO:0000256" key="10">
    <source>
        <dbReference type="ARBA" id="ARBA00022915"/>
    </source>
</evidence>
<feature type="active site" description="Proton acceptor" evidence="15">
    <location>
        <position position="144"/>
    </location>
</feature>
<evidence type="ECO:0000256" key="13">
    <source>
        <dbReference type="ARBA" id="ARBA00031891"/>
    </source>
</evidence>
<dbReference type="UniPathway" id="UPA00034">
    <property type="reaction ID" value="UER00021"/>
</dbReference>
<name>A0A4Q7VEJ9_9BURK</name>
<dbReference type="Proteomes" id="UP000293671">
    <property type="component" value="Unassembled WGS sequence"/>
</dbReference>
<feature type="binding site" evidence="15">
    <location>
        <position position="110"/>
    </location>
    <ligand>
        <name>Zn(2+)</name>
        <dbReference type="ChEBI" id="CHEBI:29105"/>
        <label>2</label>
    </ligand>
</feature>
<keyword evidence="18" id="KW-1185">Reference proteome</keyword>
<organism evidence="17 18">
    <name type="scientific">Rivibacter subsaxonicus</name>
    <dbReference type="NCBI Taxonomy" id="457575"/>
    <lineage>
        <taxon>Bacteria</taxon>
        <taxon>Pseudomonadati</taxon>
        <taxon>Pseudomonadota</taxon>
        <taxon>Betaproteobacteria</taxon>
        <taxon>Burkholderiales</taxon>
        <taxon>Rivibacter</taxon>
    </lineage>
</organism>
<keyword evidence="12 15" id="KW-0170">Cobalt</keyword>
<dbReference type="Pfam" id="PF01546">
    <property type="entry name" value="Peptidase_M20"/>
    <property type="match status" value="1"/>
</dbReference>
<feature type="domain" description="Peptidase M20 dimerisation" evidence="16">
    <location>
        <begin position="187"/>
        <end position="293"/>
    </location>
</feature>
<comment type="cofactor">
    <cofactor evidence="15">
        <name>Zn(2+)</name>
        <dbReference type="ChEBI" id="CHEBI:29105"/>
    </cofactor>
    <cofactor evidence="15">
        <name>Co(2+)</name>
        <dbReference type="ChEBI" id="CHEBI:48828"/>
    </cofactor>
    <text evidence="15">Binds 2 Zn(2+) or Co(2+) ions per subunit.</text>
</comment>
<accession>A0A4Q7VEJ9</accession>
<keyword evidence="10 15" id="KW-0220">Diaminopimelate biosynthesis</keyword>
<dbReference type="EMBL" id="SHKP01000008">
    <property type="protein sequence ID" value="RZT93612.1"/>
    <property type="molecule type" value="Genomic_DNA"/>
</dbReference>
<feature type="binding site" evidence="15">
    <location>
        <position position="359"/>
    </location>
    <ligand>
        <name>Zn(2+)</name>
        <dbReference type="ChEBI" id="CHEBI:29105"/>
        <label>2</label>
    </ligand>
</feature>
<comment type="function">
    <text evidence="15">Catalyzes the hydrolysis of N-succinyl-L,L-diaminopimelic acid (SDAP), forming succinate and LL-2,6-diaminopimelate (DAP), an intermediate involved in the bacterial biosynthesis of lysine and meso-diaminopimelic acid, an essential component of bacterial cell walls.</text>
</comment>
<dbReference type="GO" id="GO:0009089">
    <property type="term" value="P:lysine biosynthetic process via diaminopimelate"/>
    <property type="evidence" value="ECO:0007669"/>
    <property type="project" value="UniProtKB-UniRule"/>
</dbReference>
<dbReference type="HAMAP" id="MF_01690">
    <property type="entry name" value="DapE"/>
    <property type="match status" value="1"/>
</dbReference>